<evidence type="ECO:0000313" key="2">
    <source>
        <dbReference type="EnsemblPlants" id="TuG1812G0300002006.01.T01.cds382110"/>
    </source>
</evidence>
<feature type="compositionally biased region" description="Pro residues" evidence="1">
    <location>
        <begin position="59"/>
        <end position="70"/>
    </location>
</feature>
<dbReference type="AlphaFoldDB" id="A0A8R7PS36"/>
<accession>A0A8R7PS36</accession>
<feature type="region of interest" description="Disordered" evidence="1">
    <location>
        <begin position="40"/>
        <end position="78"/>
    </location>
</feature>
<protein>
    <submittedName>
        <fullName evidence="2">Uncharacterized protein</fullName>
    </submittedName>
</protein>
<reference evidence="2" key="2">
    <citation type="submission" date="2018-03" db="EMBL/GenBank/DDBJ databases">
        <title>The Triticum urartu genome reveals the dynamic nature of wheat genome evolution.</title>
        <authorList>
            <person name="Ling H."/>
            <person name="Ma B."/>
            <person name="Shi X."/>
            <person name="Liu H."/>
            <person name="Dong L."/>
            <person name="Sun H."/>
            <person name="Cao Y."/>
            <person name="Gao Q."/>
            <person name="Zheng S."/>
            <person name="Li Y."/>
            <person name="Yu Y."/>
            <person name="Du H."/>
            <person name="Qi M."/>
            <person name="Li Y."/>
            <person name="Yu H."/>
            <person name="Cui Y."/>
            <person name="Wang N."/>
            <person name="Chen C."/>
            <person name="Wu H."/>
            <person name="Zhao Y."/>
            <person name="Zhang J."/>
            <person name="Li Y."/>
            <person name="Zhou W."/>
            <person name="Zhang B."/>
            <person name="Hu W."/>
            <person name="Eijk M."/>
            <person name="Tang J."/>
            <person name="Witsenboer H."/>
            <person name="Zhao S."/>
            <person name="Li Z."/>
            <person name="Zhang A."/>
            <person name="Wang D."/>
            <person name="Liang C."/>
        </authorList>
    </citation>
    <scope>NUCLEOTIDE SEQUENCE [LARGE SCALE GENOMIC DNA]</scope>
    <source>
        <strain evidence="2">cv. G1812</strain>
    </source>
</reference>
<feature type="compositionally biased region" description="Low complexity" evidence="1">
    <location>
        <begin position="43"/>
        <end position="58"/>
    </location>
</feature>
<evidence type="ECO:0000313" key="3">
    <source>
        <dbReference type="Proteomes" id="UP000015106"/>
    </source>
</evidence>
<evidence type="ECO:0000256" key="1">
    <source>
        <dbReference type="SAM" id="MobiDB-lite"/>
    </source>
</evidence>
<dbReference type="Gramene" id="TuG1812G0300002006.01.T01">
    <property type="protein sequence ID" value="TuG1812G0300002006.01.T01.cds382110"/>
    <property type="gene ID" value="TuG1812G0300002006.01"/>
</dbReference>
<proteinExistence type="predicted"/>
<reference evidence="2" key="3">
    <citation type="submission" date="2022-06" db="UniProtKB">
        <authorList>
            <consortium name="EnsemblPlants"/>
        </authorList>
    </citation>
    <scope>IDENTIFICATION</scope>
</reference>
<sequence length="96" mass="10641">PPPESHARPAPLAHHRALSIPFFSTIAPSSSSLRRLLERAARETPATTRRWSSSRRPSTSPPPAIAPTPDAPAREPPLRCRITMMHPRHRAPPLRP</sequence>
<name>A0A8R7PS36_TRIUA</name>
<keyword evidence="3" id="KW-1185">Reference proteome</keyword>
<dbReference type="Proteomes" id="UP000015106">
    <property type="component" value="Chromosome 3"/>
</dbReference>
<organism evidence="2 3">
    <name type="scientific">Triticum urartu</name>
    <name type="common">Red wild einkorn</name>
    <name type="synonym">Crithodium urartu</name>
    <dbReference type="NCBI Taxonomy" id="4572"/>
    <lineage>
        <taxon>Eukaryota</taxon>
        <taxon>Viridiplantae</taxon>
        <taxon>Streptophyta</taxon>
        <taxon>Embryophyta</taxon>
        <taxon>Tracheophyta</taxon>
        <taxon>Spermatophyta</taxon>
        <taxon>Magnoliopsida</taxon>
        <taxon>Liliopsida</taxon>
        <taxon>Poales</taxon>
        <taxon>Poaceae</taxon>
        <taxon>BOP clade</taxon>
        <taxon>Pooideae</taxon>
        <taxon>Triticodae</taxon>
        <taxon>Triticeae</taxon>
        <taxon>Triticinae</taxon>
        <taxon>Triticum</taxon>
    </lineage>
</organism>
<reference evidence="3" key="1">
    <citation type="journal article" date="2013" name="Nature">
        <title>Draft genome of the wheat A-genome progenitor Triticum urartu.</title>
        <authorList>
            <person name="Ling H.Q."/>
            <person name="Zhao S."/>
            <person name="Liu D."/>
            <person name="Wang J."/>
            <person name="Sun H."/>
            <person name="Zhang C."/>
            <person name="Fan H."/>
            <person name="Li D."/>
            <person name="Dong L."/>
            <person name="Tao Y."/>
            <person name="Gao C."/>
            <person name="Wu H."/>
            <person name="Li Y."/>
            <person name="Cui Y."/>
            <person name="Guo X."/>
            <person name="Zheng S."/>
            <person name="Wang B."/>
            <person name="Yu K."/>
            <person name="Liang Q."/>
            <person name="Yang W."/>
            <person name="Lou X."/>
            <person name="Chen J."/>
            <person name="Feng M."/>
            <person name="Jian J."/>
            <person name="Zhang X."/>
            <person name="Luo G."/>
            <person name="Jiang Y."/>
            <person name="Liu J."/>
            <person name="Wang Z."/>
            <person name="Sha Y."/>
            <person name="Zhang B."/>
            <person name="Wu H."/>
            <person name="Tang D."/>
            <person name="Shen Q."/>
            <person name="Xue P."/>
            <person name="Zou S."/>
            <person name="Wang X."/>
            <person name="Liu X."/>
            <person name="Wang F."/>
            <person name="Yang Y."/>
            <person name="An X."/>
            <person name="Dong Z."/>
            <person name="Zhang K."/>
            <person name="Zhang X."/>
            <person name="Luo M.C."/>
            <person name="Dvorak J."/>
            <person name="Tong Y."/>
            <person name="Wang J."/>
            <person name="Yang H."/>
            <person name="Li Z."/>
            <person name="Wang D."/>
            <person name="Zhang A."/>
            <person name="Wang J."/>
        </authorList>
    </citation>
    <scope>NUCLEOTIDE SEQUENCE</scope>
    <source>
        <strain evidence="3">cv. G1812</strain>
    </source>
</reference>
<dbReference type="EnsemblPlants" id="TuG1812G0300002006.01.T01">
    <property type="protein sequence ID" value="TuG1812G0300002006.01.T01.cds382110"/>
    <property type="gene ID" value="TuG1812G0300002006.01"/>
</dbReference>